<name>A0A7E4V8P1_PANRE</name>
<reference evidence="3" key="1">
    <citation type="journal article" date="2013" name="Genetics">
        <title>The draft genome and transcriptome of Panagrellus redivivus are shaped by the harsh demands of a free-living lifestyle.</title>
        <authorList>
            <person name="Srinivasan J."/>
            <person name="Dillman A.R."/>
            <person name="Macchietto M.G."/>
            <person name="Heikkinen L."/>
            <person name="Lakso M."/>
            <person name="Fracchia K.M."/>
            <person name="Antoshechkin I."/>
            <person name="Mortazavi A."/>
            <person name="Wong G."/>
            <person name="Sternberg P.W."/>
        </authorList>
    </citation>
    <scope>NUCLEOTIDE SEQUENCE [LARGE SCALE GENOMIC DNA]</scope>
    <source>
        <strain evidence="3">MT8872</strain>
    </source>
</reference>
<feature type="region of interest" description="Disordered" evidence="1">
    <location>
        <begin position="217"/>
        <end position="304"/>
    </location>
</feature>
<feature type="compositionally biased region" description="Low complexity" evidence="1">
    <location>
        <begin position="729"/>
        <end position="742"/>
    </location>
</feature>
<reference evidence="4" key="2">
    <citation type="submission" date="2020-10" db="UniProtKB">
        <authorList>
            <consortium name="WormBaseParasite"/>
        </authorList>
    </citation>
    <scope>IDENTIFICATION</scope>
</reference>
<feature type="region of interest" description="Disordered" evidence="1">
    <location>
        <begin position="1"/>
        <end position="32"/>
    </location>
</feature>
<feature type="compositionally biased region" description="Polar residues" evidence="1">
    <location>
        <begin position="242"/>
        <end position="253"/>
    </location>
</feature>
<feature type="compositionally biased region" description="Low complexity" evidence="1">
    <location>
        <begin position="662"/>
        <end position="695"/>
    </location>
</feature>
<feature type="compositionally biased region" description="Polar residues" evidence="1">
    <location>
        <begin position="469"/>
        <end position="480"/>
    </location>
</feature>
<feature type="region of interest" description="Disordered" evidence="1">
    <location>
        <begin position="464"/>
        <end position="500"/>
    </location>
</feature>
<feature type="region of interest" description="Disordered" evidence="1">
    <location>
        <begin position="433"/>
        <end position="452"/>
    </location>
</feature>
<dbReference type="InterPro" id="IPR006643">
    <property type="entry name" value="Zasp-like_motif"/>
</dbReference>
<feature type="compositionally biased region" description="Basic and acidic residues" evidence="1">
    <location>
        <begin position="113"/>
        <end position="123"/>
    </location>
</feature>
<evidence type="ECO:0000256" key="1">
    <source>
        <dbReference type="SAM" id="MobiDB-lite"/>
    </source>
</evidence>
<feature type="region of interest" description="Disordered" evidence="1">
    <location>
        <begin position="327"/>
        <end position="350"/>
    </location>
</feature>
<evidence type="ECO:0000313" key="4">
    <source>
        <dbReference type="WBParaSite" id="Pan_g17982.t1"/>
    </source>
</evidence>
<feature type="region of interest" description="Disordered" evidence="1">
    <location>
        <begin position="662"/>
        <end position="699"/>
    </location>
</feature>
<sequence>MPPNDLADSRSRAAATAPRHRSFSPVSSTQQARQQLRVLEGVAVPQKLIASFQQAFAADRSIVRPPFSYSRPLPPSAFPAGVKPTVTVKLPRVGTIVPPSLIGAEKRKRHHSERLEAKKKLWEEIDNPDPSEKEAPKMQHLQYNSPMQLYSRESAEEQYRQQAASVPNLPPTEAPSVLGGGNRRFDPTKSEALKAIQEQDKQDQFGKNFFEKVAQAEAPNVPHSREPQWANEARQKQERARSQTPGAYQNYHQFDNYGIPAGPPPTFTSGPELETNRLSINEWQQQRHRRSPSAGTHHNPSGLASEKGYLFGGMDFIDHTYDPYKYDNTPSYDTYPKRREPKDHSRPGYNYGLDFTKNAYIDGSDRDYYHGYGPQQPKLKSKYSADPHAPINTYVSPNVEAVNPVRLIGDTLSNQKVPHEKYLTEEEKRTFATSFAPPPGFKRDHVTVRVPPKPHEPICYSLSAKKRPQSTQPTAANQYQVKPRSKTPDASNNDRWYTGGNKEVTIPTLLNDEALRAVRRTEAPAWAYRSEQKQKTWQSGIQDPLHLRPKVLTSEPNWARTVDSRRNAWERQAQNVDARVQLPASAKVPPPQQPQWANRSVNAHNAWQITSDRHGSTNQSNYNNAPAWNTYNSGANYVSNANSGYNTQQQQRNQYTENVTRTTTTNNTQQQQAQAIPLPYSGNSYSSTNNYSSSTANQYQPAPFGSAKTTYSYQQSAPQVRQTGGQILTESSSTSKTENRSSLKSPAPVPPPRTPSAHYQEQRTKNYEKTTEERVIPLPAPQQPPQESKILQQNDYNRYYKKQTTEQHGYTPDGRPLPPTKTVTSQQPEDFNRHSEMSETLPLGSLSNTKSNAQGNFTDQQGHNIHYTRELTTSADPGREYQLLKEEERRVVDEPLENGVISRHVTTKFYKKKTITDTSTVNAE</sequence>
<proteinExistence type="predicted"/>
<feature type="region of interest" description="Disordered" evidence="1">
    <location>
        <begin position="105"/>
        <end position="140"/>
    </location>
</feature>
<dbReference type="Pfam" id="PF15936">
    <property type="entry name" value="DUF4749"/>
    <property type="match status" value="1"/>
</dbReference>
<feature type="region of interest" description="Disordered" evidence="1">
    <location>
        <begin position="804"/>
        <end position="830"/>
    </location>
</feature>
<keyword evidence="3" id="KW-1185">Reference proteome</keyword>
<feature type="compositionally biased region" description="Basic and acidic residues" evidence="1">
    <location>
        <begin position="335"/>
        <end position="346"/>
    </location>
</feature>
<dbReference type="InterPro" id="IPR031847">
    <property type="entry name" value="PDLI1-4/Zasp-like_mid"/>
</dbReference>
<protein>
    <submittedName>
        <fullName evidence="4">ZM domain-containing protein</fullName>
    </submittedName>
</protein>
<organism evidence="3 4">
    <name type="scientific">Panagrellus redivivus</name>
    <name type="common">Microworm</name>
    <dbReference type="NCBI Taxonomy" id="6233"/>
    <lineage>
        <taxon>Eukaryota</taxon>
        <taxon>Metazoa</taxon>
        <taxon>Ecdysozoa</taxon>
        <taxon>Nematoda</taxon>
        <taxon>Chromadorea</taxon>
        <taxon>Rhabditida</taxon>
        <taxon>Tylenchina</taxon>
        <taxon>Panagrolaimomorpha</taxon>
        <taxon>Panagrolaimoidea</taxon>
        <taxon>Panagrolaimidae</taxon>
        <taxon>Panagrellus</taxon>
    </lineage>
</organism>
<feature type="region of interest" description="Disordered" evidence="1">
    <location>
        <begin position="713"/>
        <end position="769"/>
    </location>
</feature>
<evidence type="ECO:0000259" key="2">
    <source>
        <dbReference type="SMART" id="SM00735"/>
    </source>
</evidence>
<dbReference type="Proteomes" id="UP000492821">
    <property type="component" value="Unassembled WGS sequence"/>
</dbReference>
<dbReference type="WBParaSite" id="Pan_g17982.t1">
    <property type="protein sequence ID" value="Pan_g17982.t1"/>
    <property type="gene ID" value="Pan_g17982"/>
</dbReference>
<dbReference type="AlphaFoldDB" id="A0A7E4V8P1"/>
<feature type="domain" description="Zasp-like motif" evidence="2">
    <location>
        <begin position="137"/>
        <end position="162"/>
    </location>
</feature>
<feature type="compositionally biased region" description="Basic and acidic residues" evidence="1">
    <location>
        <begin position="760"/>
        <end position="769"/>
    </location>
</feature>
<evidence type="ECO:0000313" key="3">
    <source>
        <dbReference type="Proteomes" id="UP000492821"/>
    </source>
</evidence>
<feature type="compositionally biased region" description="Polar residues" evidence="1">
    <location>
        <begin position="713"/>
        <end position="728"/>
    </location>
</feature>
<dbReference type="SMART" id="SM00735">
    <property type="entry name" value="ZM"/>
    <property type="match status" value="1"/>
</dbReference>
<accession>A0A7E4V8P1</accession>